<evidence type="ECO:0000313" key="5">
    <source>
        <dbReference type="Proteomes" id="UP001597182"/>
    </source>
</evidence>
<dbReference type="EMBL" id="JBHTMB010000281">
    <property type="protein sequence ID" value="MFD1237294.1"/>
    <property type="molecule type" value="Genomic_DNA"/>
</dbReference>
<keyword evidence="2" id="KW-0472">Membrane</keyword>
<evidence type="ECO:0000256" key="2">
    <source>
        <dbReference type="SAM" id="Phobius"/>
    </source>
</evidence>
<dbReference type="Proteomes" id="UP001597182">
    <property type="component" value="Unassembled WGS sequence"/>
</dbReference>
<proteinExistence type="predicted"/>
<keyword evidence="5" id="KW-1185">Reference proteome</keyword>
<feature type="region of interest" description="Disordered" evidence="1">
    <location>
        <begin position="1"/>
        <end position="43"/>
    </location>
</feature>
<name>A0ABW3VQ30_9PSEU</name>
<dbReference type="InterPro" id="IPR012551">
    <property type="entry name" value="DUF1707_SHOCT-like"/>
</dbReference>
<keyword evidence="2" id="KW-1133">Transmembrane helix</keyword>
<accession>A0ABW3VQ30</accession>
<gene>
    <name evidence="4" type="ORF">ACFQ34_28755</name>
</gene>
<feature type="transmembrane region" description="Helical" evidence="2">
    <location>
        <begin position="147"/>
        <end position="165"/>
    </location>
</feature>
<organism evidence="4 5">
    <name type="scientific">Pseudonocardia benzenivorans</name>
    <dbReference type="NCBI Taxonomy" id="228005"/>
    <lineage>
        <taxon>Bacteria</taxon>
        <taxon>Bacillati</taxon>
        <taxon>Actinomycetota</taxon>
        <taxon>Actinomycetes</taxon>
        <taxon>Pseudonocardiales</taxon>
        <taxon>Pseudonocardiaceae</taxon>
        <taxon>Pseudonocardia</taxon>
    </lineage>
</organism>
<feature type="domain" description="DUF1707" evidence="3">
    <location>
        <begin position="33"/>
        <end position="85"/>
    </location>
</feature>
<protein>
    <submittedName>
        <fullName evidence="4">DUF1707 domain-containing protein</fullName>
    </submittedName>
</protein>
<keyword evidence="2" id="KW-0812">Transmembrane</keyword>
<reference evidence="5" key="1">
    <citation type="journal article" date="2019" name="Int. J. Syst. Evol. Microbiol.">
        <title>The Global Catalogue of Microorganisms (GCM) 10K type strain sequencing project: providing services to taxonomists for standard genome sequencing and annotation.</title>
        <authorList>
            <consortium name="The Broad Institute Genomics Platform"/>
            <consortium name="The Broad Institute Genome Sequencing Center for Infectious Disease"/>
            <person name="Wu L."/>
            <person name="Ma J."/>
        </authorList>
    </citation>
    <scope>NUCLEOTIDE SEQUENCE [LARGE SCALE GENOMIC DNA]</scope>
    <source>
        <strain evidence="5">CCUG 49018</strain>
    </source>
</reference>
<evidence type="ECO:0000256" key="1">
    <source>
        <dbReference type="SAM" id="MobiDB-lite"/>
    </source>
</evidence>
<dbReference type="RefSeq" id="WP_013677211.1">
    <property type="nucleotide sequence ID" value="NZ_BAABKS010000053.1"/>
</dbReference>
<evidence type="ECO:0000313" key="4">
    <source>
        <dbReference type="EMBL" id="MFD1237294.1"/>
    </source>
</evidence>
<dbReference type="Pfam" id="PF08044">
    <property type="entry name" value="DUF1707"/>
    <property type="match status" value="1"/>
</dbReference>
<evidence type="ECO:0000259" key="3">
    <source>
        <dbReference type="Pfam" id="PF08044"/>
    </source>
</evidence>
<comment type="caution">
    <text evidence="4">The sequence shown here is derived from an EMBL/GenBank/DDBJ whole genome shotgun (WGS) entry which is preliminary data.</text>
</comment>
<sequence length="197" mass="20766">MTTGGKEGAGPPERPEPVPDRTAPASSPGPPPLRIGTAERESAAKALDAHLEAGRLGVEEYADRSAAAAVATVASELQALFVDLPEPHPTLPGTAVTPVAPAASVPAPTGAQPPAERSPLSSWGPRIVAITPIVALALFLALNGVFAQAWIFFLLIPAVGGLVYGRERGDDRDRDREQRRLLRDDRRRLDRGDGDRP</sequence>